<accession>A0A6P1Y0P1</accession>
<gene>
    <name evidence="1" type="ORF">GWP43_02430</name>
</gene>
<protein>
    <submittedName>
        <fullName evidence="1">DUF4258 domain-containing protein</fullName>
    </submittedName>
</protein>
<dbReference type="RefSeq" id="WP_162662421.1">
    <property type="nucleotide sequence ID" value="NZ_CP048020.1"/>
</dbReference>
<dbReference type="AlphaFoldDB" id="A0A6P1Y0P1"/>
<dbReference type="EMBL" id="CP048020">
    <property type="protein sequence ID" value="QHX42492.1"/>
    <property type="molecule type" value="Genomic_DNA"/>
</dbReference>
<proteinExistence type="predicted"/>
<dbReference type="Pfam" id="PF14076">
    <property type="entry name" value="DUF4258"/>
    <property type="match status" value="1"/>
</dbReference>
<evidence type="ECO:0000313" key="1">
    <source>
        <dbReference type="EMBL" id="QHX42492.1"/>
    </source>
</evidence>
<sequence length="98" mass="11241">MNYLFSAHVFRRMVEREFSPDVIKSVIETGSVIKEYLDDEPYPSRLILGFAGDRPIHVVSAFDAASVTEHVITVYQPDEALWSADFTQRRTHDEVPNL</sequence>
<dbReference type="InterPro" id="IPR025354">
    <property type="entry name" value="DUF4258"/>
</dbReference>
<organism evidence="1 2">
    <name type="scientific">Treponema vincentii</name>
    <dbReference type="NCBI Taxonomy" id="69710"/>
    <lineage>
        <taxon>Bacteria</taxon>
        <taxon>Pseudomonadati</taxon>
        <taxon>Spirochaetota</taxon>
        <taxon>Spirochaetia</taxon>
        <taxon>Spirochaetales</taxon>
        <taxon>Treponemataceae</taxon>
        <taxon>Treponema</taxon>
    </lineage>
</organism>
<dbReference type="KEGG" id="trz:GWP43_02430"/>
<reference evidence="1 2" key="1">
    <citation type="submission" date="2020-01" db="EMBL/GenBank/DDBJ databases">
        <title>Complete genome sequence of a human oral phylogroup 1 Treponema sp. strain ATCC 700766, originally isolated from periodontitis dental plaque.</title>
        <authorList>
            <person name="Chan Y."/>
            <person name="Huo Y.-B."/>
            <person name="Yu X.-L."/>
            <person name="Zeng H."/>
            <person name="Leung W.-K."/>
            <person name="Watt R.M."/>
        </authorList>
    </citation>
    <scope>NUCLEOTIDE SEQUENCE [LARGE SCALE GENOMIC DNA]</scope>
    <source>
        <strain evidence="1 2">OMZ 804</strain>
    </source>
</reference>
<evidence type="ECO:0000313" key="2">
    <source>
        <dbReference type="Proteomes" id="UP000464374"/>
    </source>
</evidence>
<name>A0A6P1Y0P1_9SPIR</name>
<dbReference type="Proteomes" id="UP000464374">
    <property type="component" value="Chromosome"/>
</dbReference>